<accession>A0ABZ0Z3W6</accession>
<keyword evidence="2" id="KW-1185">Reference proteome</keyword>
<organism evidence="1 2">
    <name type="scientific">phage Lak_Megaphage_Sonny</name>
    <dbReference type="NCBI Taxonomy" id="3109229"/>
    <lineage>
        <taxon>Viruses</taxon>
        <taxon>Duplodnaviria</taxon>
        <taxon>Heunggongvirae</taxon>
        <taxon>Uroviricota</taxon>
        <taxon>Caudoviricetes</taxon>
        <taxon>Caudoviricetes code 15 clade</taxon>
    </lineage>
</organism>
<evidence type="ECO:0000313" key="1">
    <source>
        <dbReference type="EMBL" id="WQJ53917.1"/>
    </source>
</evidence>
<dbReference type="Proteomes" id="UP001358193">
    <property type="component" value="Segment"/>
</dbReference>
<dbReference type="EMBL" id="OR769223">
    <property type="protein sequence ID" value="WQJ53917.1"/>
    <property type="molecule type" value="Genomic_DNA"/>
</dbReference>
<proteinExistence type="predicted"/>
<evidence type="ECO:0000313" key="2">
    <source>
        <dbReference type="Proteomes" id="UP001358193"/>
    </source>
</evidence>
<sequence>MYLFARSYKHFYNEITEAFIELIDEYGLGEKEIDIGYILKTYDFVSENFIDTIKYVEKNKTFETGHSATTRIVEFTKGDESFNIFEMPLSELIVLYEATVFYLLCIEYGISANDIDLIKGDNKKIIIKIFEKDFINGTKATVPIMKSSGIIENSSTINYILQVISTIQTGKPIKKNNMSEDDGWKEVDDIDDDEQLGEITVEIQMKKEKGEYFFNVKNHLFNIDIPEKYMSACELLCLCNTIMKNKGKTF</sequence>
<name>A0ABZ0Z3W6_9CAUD</name>
<reference evidence="1 2" key="1">
    <citation type="submission" date="2023-11" db="EMBL/GenBank/DDBJ databases">
        <authorList>
            <person name="Cook R."/>
            <person name="Crisci M."/>
            <person name="Pye H."/>
            <person name="Adriaenssens E."/>
            <person name="Santini J."/>
        </authorList>
    </citation>
    <scope>NUCLEOTIDE SEQUENCE [LARGE SCALE GENOMIC DNA]</scope>
    <source>
        <strain evidence="1">Lak_Megaphage_Sonny</strain>
    </source>
</reference>
<protein>
    <submittedName>
        <fullName evidence="1">Uncharacterized protein</fullName>
    </submittedName>
</protein>